<feature type="region of interest" description="Disordered" evidence="1">
    <location>
        <begin position="49"/>
        <end position="72"/>
    </location>
</feature>
<dbReference type="Proteomes" id="UP001419268">
    <property type="component" value="Unassembled WGS sequence"/>
</dbReference>
<evidence type="ECO:0000256" key="1">
    <source>
        <dbReference type="SAM" id="MobiDB-lite"/>
    </source>
</evidence>
<accession>A0AAP0KD68</accession>
<evidence type="ECO:0000313" key="3">
    <source>
        <dbReference type="Proteomes" id="UP001419268"/>
    </source>
</evidence>
<proteinExistence type="predicted"/>
<organism evidence="2 3">
    <name type="scientific">Stephania cephalantha</name>
    <dbReference type="NCBI Taxonomy" id="152367"/>
    <lineage>
        <taxon>Eukaryota</taxon>
        <taxon>Viridiplantae</taxon>
        <taxon>Streptophyta</taxon>
        <taxon>Embryophyta</taxon>
        <taxon>Tracheophyta</taxon>
        <taxon>Spermatophyta</taxon>
        <taxon>Magnoliopsida</taxon>
        <taxon>Ranunculales</taxon>
        <taxon>Menispermaceae</taxon>
        <taxon>Menispermoideae</taxon>
        <taxon>Cissampelideae</taxon>
        <taxon>Stephania</taxon>
    </lineage>
</organism>
<protein>
    <submittedName>
        <fullName evidence="2">Uncharacterized protein</fullName>
    </submittedName>
</protein>
<reference evidence="2 3" key="1">
    <citation type="submission" date="2024-01" db="EMBL/GenBank/DDBJ databases">
        <title>Genome assemblies of Stephania.</title>
        <authorList>
            <person name="Yang L."/>
        </authorList>
    </citation>
    <scope>NUCLEOTIDE SEQUENCE [LARGE SCALE GENOMIC DNA]</scope>
    <source>
        <strain evidence="2">JXDWG</strain>
        <tissue evidence="2">Leaf</tissue>
    </source>
</reference>
<dbReference type="EMBL" id="JBBNAG010000003">
    <property type="protein sequence ID" value="KAK9149040.1"/>
    <property type="molecule type" value="Genomic_DNA"/>
</dbReference>
<name>A0AAP0KD68_9MAGN</name>
<evidence type="ECO:0000313" key="2">
    <source>
        <dbReference type="EMBL" id="KAK9149040.1"/>
    </source>
</evidence>
<sequence>MAVAIGTETRERDRSEVPATEAALKTSEIIAGGVQRQAAREWWIHGGGVVRGRGVGDGGDEASGRGALQKRH</sequence>
<gene>
    <name evidence="2" type="ORF">Scep_007797</name>
</gene>
<dbReference type="AlphaFoldDB" id="A0AAP0KD68"/>
<comment type="caution">
    <text evidence="2">The sequence shown here is derived from an EMBL/GenBank/DDBJ whole genome shotgun (WGS) entry which is preliminary data.</text>
</comment>
<keyword evidence="3" id="KW-1185">Reference proteome</keyword>